<comment type="caution">
    <text evidence="1">The sequence shown here is derived from an EMBL/GenBank/DDBJ whole genome shotgun (WGS) entry which is preliminary data.</text>
</comment>
<reference evidence="1 2" key="1">
    <citation type="submission" date="2018-08" db="EMBL/GenBank/DDBJ databases">
        <title>Genomic Encyclopedia of Type Strains, Phase III (KMG-III): the genomes of soil and plant-associated and newly described type strains.</title>
        <authorList>
            <person name="Whitman W."/>
        </authorList>
    </citation>
    <scope>NUCLEOTIDE SEQUENCE [LARGE SCALE GENOMIC DNA]</scope>
    <source>
        <strain evidence="1 2">CGMCC 1.10966</strain>
    </source>
</reference>
<name>A0A3D9QZV2_9BACL</name>
<accession>A0A3D9QZV2</accession>
<dbReference type="RefSeq" id="WP_147306883.1">
    <property type="nucleotide sequence ID" value="NZ_QTTN01000048.1"/>
</dbReference>
<evidence type="ECO:0000313" key="2">
    <source>
        <dbReference type="Proteomes" id="UP000256304"/>
    </source>
</evidence>
<dbReference type="AlphaFoldDB" id="A0A3D9QZV2"/>
<evidence type="ECO:0000313" key="1">
    <source>
        <dbReference type="EMBL" id="REE66700.1"/>
    </source>
</evidence>
<dbReference type="EMBL" id="QTTN01000048">
    <property type="protein sequence ID" value="REE66700.1"/>
    <property type="molecule type" value="Genomic_DNA"/>
</dbReference>
<protein>
    <submittedName>
        <fullName evidence="1">Uncharacterized protein</fullName>
    </submittedName>
</protein>
<organism evidence="1 2">
    <name type="scientific">Paenibacillus taihuensis</name>
    <dbReference type="NCBI Taxonomy" id="1156355"/>
    <lineage>
        <taxon>Bacteria</taxon>
        <taxon>Bacillati</taxon>
        <taxon>Bacillota</taxon>
        <taxon>Bacilli</taxon>
        <taxon>Bacillales</taxon>
        <taxon>Paenibacillaceae</taxon>
        <taxon>Paenibacillus</taxon>
    </lineage>
</organism>
<sequence>MNYKLNPQLGVKEGDPAWMYFYGLEHYVHIRHHGCDDDRSQQRRGARYFYRQGLRPHALIEQIKRRGMVAMKFSDKMVADSGSFAPFLVGPDEFVLASVGLANMAPGDRIVLSFEIGWERLFEWDSVDLEIMLRESSETGTVLYWNMESCFLRARSTERHTIVGGAAPAQRYFLTVRSAEKRARITGPYSLQGAVYAP</sequence>
<keyword evidence="2" id="KW-1185">Reference proteome</keyword>
<dbReference type="Proteomes" id="UP000256304">
    <property type="component" value="Unassembled WGS sequence"/>
</dbReference>
<proteinExistence type="predicted"/>
<gene>
    <name evidence="1" type="ORF">A8990_14836</name>
</gene>
<dbReference type="OrthoDB" id="2606646at2"/>